<sequence length="231" mass="26426">MVDIHSESEFEAIIENLLCQTKSLDLNERLLVGVCGVAGSGKTFISNKITKLLNERSNESKSNFDIAVCLSMDGFHYTKQQLLKFKDPELAIKRRGAHWTFDAHGFVNKVIQLKYSKNIIYFPSFDHAKGDPVFDSILVDKNIQIVIIEGLYTCMTNIEPWNQLSGVWDQTWYIKPKDQAKTLNRLAQRHVKSGIEPNIESALQRIESNDNKNAETIIQNIPSKFNYVIYN</sequence>
<proteinExistence type="predicted"/>
<dbReference type="OrthoDB" id="6362633at2759"/>
<dbReference type="Proteomes" id="UP000245383">
    <property type="component" value="Unassembled WGS sequence"/>
</dbReference>
<dbReference type="EMBL" id="MBFR01000409">
    <property type="protein sequence ID" value="PVU88148.1"/>
    <property type="molecule type" value="Genomic_DNA"/>
</dbReference>
<name>A0A2T9Y751_9FUNG</name>
<dbReference type="InterPro" id="IPR027417">
    <property type="entry name" value="P-loop_NTPase"/>
</dbReference>
<dbReference type="AlphaFoldDB" id="A0A2T9Y751"/>
<dbReference type="Pfam" id="PF00485">
    <property type="entry name" value="PRK"/>
    <property type="match status" value="1"/>
</dbReference>
<comment type="caution">
    <text evidence="2">The sequence shown here is derived from an EMBL/GenBank/DDBJ whole genome shotgun (WGS) entry which is preliminary data.</text>
</comment>
<feature type="domain" description="Phosphoribulokinase/uridine kinase" evidence="1">
    <location>
        <begin position="32"/>
        <end position="186"/>
    </location>
</feature>
<evidence type="ECO:0000313" key="3">
    <source>
        <dbReference type="Proteomes" id="UP000245383"/>
    </source>
</evidence>
<dbReference type="GO" id="GO:0016301">
    <property type="term" value="F:kinase activity"/>
    <property type="evidence" value="ECO:0007669"/>
    <property type="project" value="InterPro"/>
</dbReference>
<gene>
    <name evidence="2" type="ORF">BB561_006005</name>
</gene>
<organism evidence="2 3">
    <name type="scientific">Smittium simulii</name>
    <dbReference type="NCBI Taxonomy" id="133385"/>
    <lineage>
        <taxon>Eukaryota</taxon>
        <taxon>Fungi</taxon>
        <taxon>Fungi incertae sedis</taxon>
        <taxon>Zoopagomycota</taxon>
        <taxon>Kickxellomycotina</taxon>
        <taxon>Harpellomycetes</taxon>
        <taxon>Harpellales</taxon>
        <taxon>Legeriomycetaceae</taxon>
        <taxon>Smittium</taxon>
    </lineage>
</organism>
<reference evidence="2 3" key="1">
    <citation type="journal article" date="2018" name="MBio">
        <title>Comparative Genomics Reveals the Core Gene Toolbox for the Fungus-Insect Symbiosis.</title>
        <authorList>
            <person name="Wang Y."/>
            <person name="Stata M."/>
            <person name="Wang W."/>
            <person name="Stajich J.E."/>
            <person name="White M.M."/>
            <person name="Moncalvo J.M."/>
        </authorList>
    </citation>
    <scope>NUCLEOTIDE SEQUENCE [LARGE SCALE GENOMIC DNA]</scope>
    <source>
        <strain evidence="2 3">SWE-8-4</strain>
    </source>
</reference>
<accession>A0A2T9Y751</accession>
<dbReference type="Gene3D" id="3.40.50.300">
    <property type="entry name" value="P-loop containing nucleotide triphosphate hydrolases"/>
    <property type="match status" value="1"/>
</dbReference>
<dbReference type="STRING" id="133385.A0A2T9Y751"/>
<evidence type="ECO:0000313" key="2">
    <source>
        <dbReference type="EMBL" id="PVU88148.1"/>
    </source>
</evidence>
<protein>
    <recommendedName>
        <fullName evidence="1">Phosphoribulokinase/uridine kinase domain-containing protein</fullName>
    </recommendedName>
</protein>
<dbReference type="PANTHER" id="PTHR10285">
    <property type="entry name" value="URIDINE KINASE"/>
    <property type="match status" value="1"/>
</dbReference>
<dbReference type="SUPFAM" id="SSF52540">
    <property type="entry name" value="P-loop containing nucleoside triphosphate hydrolases"/>
    <property type="match status" value="1"/>
</dbReference>
<dbReference type="InterPro" id="IPR006083">
    <property type="entry name" value="PRK/URK"/>
</dbReference>
<keyword evidence="3" id="KW-1185">Reference proteome</keyword>
<dbReference type="GO" id="GO:0005524">
    <property type="term" value="F:ATP binding"/>
    <property type="evidence" value="ECO:0007669"/>
    <property type="project" value="InterPro"/>
</dbReference>
<evidence type="ECO:0000259" key="1">
    <source>
        <dbReference type="Pfam" id="PF00485"/>
    </source>
</evidence>